<organism evidence="7 8">
    <name type="scientific">Ladona fulva</name>
    <name type="common">Scarce chaser dragonfly</name>
    <name type="synonym">Libellula fulva</name>
    <dbReference type="NCBI Taxonomy" id="123851"/>
    <lineage>
        <taxon>Eukaryota</taxon>
        <taxon>Metazoa</taxon>
        <taxon>Ecdysozoa</taxon>
        <taxon>Arthropoda</taxon>
        <taxon>Hexapoda</taxon>
        <taxon>Insecta</taxon>
        <taxon>Pterygota</taxon>
        <taxon>Palaeoptera</taxon>
        <taxon>Odonata</taxon>
        <taxon>Epiprocta</taxon>
        <taxon>Anisoptera</taxon>
        <taxon>Libelluloidea</taxon>
        <taxon>Libellulidae</taxon>
        <taxon>Ladona</taxon>
    </lineage>
</organism>
<dbReference type="InterPro" id="IPR035979">
    <property type="entry name" value="RBD_domain_sf"/>
</dbReference>
<dbReference type="Proteomes" id="UP000792457">
    <property type="component" value="Unassembled WGS sequence"/>
</dbReference>
<dbReference type="PROSITE" id="PS50102">
    <property type="entry name" value="RRM"/>
    <property type="match status" value="2"/>
</dbReference>
<evidence type="ECO:0000256" key="2">
    <source>
        <dbReference type="ARBA" id="ARBA00022884"/>
    </source>
</evidence>
<evidence type="ECO:0000256" key="1">
    <source>
        <dbReference type="ARBA" id="ARBA00008920"/>
    </source>
</evidence>
<evidence type="ECO:0000256" key="3">
    <source>
        <dbReference type="ARBA" id="ARBA00033477"/>
    </source>
</evidence>
<proteinExistence type="inferred from homology"/>
<sequence>MAATGAIHCQLWMGGLESYMNETFVKTAFQKLGEEPQSVKIMRNKFSGEPAGYCFVHFITDEAALNAMHKLNGKIIPNSNPPIRFKLNHASTTGRPPQDREFSLWVGDLSSDVDDYTLYRTFASRYQSIRTAKVILDASGFSKGYGFIRFANEEEQKRCLTEMNGHTGLGTKAIKISNAVPKPHRYHSPSSGQTTHPGTPSTGTTAVTTPSGVTAGTTTTTVPTSTEYSQPQQQYYDPYWQNYGAWQGYHQGYYDPSMYSQSTVTTGASMGSGTDSTTAHPPTSMEYAHQMVDPAPPVGRMCDGSSDGSLNIDMSSGCVVECFDENFKVSLMKDLIPIQHDIPVDIEKLNKELTDRDCLLWDAVENSKWLPVECLEC</sequence>
<dbReference type="AlphaFoldDB" id="A0A8K0KPV0"/>
<dbReference type="CDD" id="cd12345">
    <property type="entry name" value="RRM2_SECp43_like"/>
    <property type="match status" value="1"/>
</dbReference>
<dbReference type="SUPFAM" id="SSF54928">
    <property type="entry name" value="RNA-binding domain, RBD"/>
    <property type="match status" value="1"/>
</dbReference>
<dbReference type="PANTHER" id="PTHR37457:SF3">
    <property type="entry name" value="TRNA SELENOCYSTEINE-ASSOCIATED PROTEIN 1"/>
    <property type="match status" value="1"/>
</dbReference>
<feature type="compositionally biased region" description="Low complexity" evidence="5">
    <location>
        <begin position="188"/>
        <end position="229"/>
    </location>
</feature>
<evidence type="ECO:0000256" key="4">
    <source>
        <dbReference type="PROSITE-ProRule" id="PRU00176"/>
    </source>
</evidence>
<keyword evidence="2 4" id="KW-0694">RNA-binding</keyword>
<dbReference type="SMART" id="SM00360">
    <property type="entry name" value="RRM"/>
    <property type="match status" value="2"/>
</dbReference>
<accession>A0A8K0KPV0</accession>
<evidence type="ECO:0000256" key="5">
    <source>
        <dbReference type="SAM" id="MobiDB-lite"/>
    </source>
</evidence>
<dbReference type="Pfam" id="PF00076">
    <property type="entry name" value="RRM_1"/>
    <property type="match status" value="2"/>
</dbReference>
<feature type="domain" description="RRM" evidence="6">
    <location>
        <begin position="9"/>
        <end position="90"/>
    </location>
</feature>
<dbReference type="InterPro" id="IPR040434">
    <property type="entry name" value="TSAP1"/>
</dbReference>
<evidence type="ECO:0000313" key="7">
    <source>
        <dbReference type="EMBL" id="KAG8237600.1"/>
    </source>
</evidence>
<feature type="domain" description="RRM" evidence="6">
    <location>
        <begin position="102"/>
        <end position="181"/>
    </location>
</feature>
<dbReference type="Gene3D" id="3.30.70.330">
    <property type="match status" value="2"/>
</dbReference>
<dbReference type="GO" id="GO:0003723">
    <property type="term" value="F:RNA binding"/>
    <property type="evidence" value="ECO:0007669"/>
    <property type="project" value="UniProtKB-UniRule"/>
</dbReference>
<name>A0A8K0KPV0_LADFU</name>
<protein>
    <recommendedName>
        <fullName evidence="3">tRNA selenocysteine-associated protein 1</fullName>
    </recommendedName>
</protein>
<comment type="similarity">
    <text evidence="1">Belongs to the RRM TRSPAP family.</text>
</comment>
<dbReference type="FunFam" id="3.30.70.330:FF:000159">
    <property type="entry name" value="tRNA selenocysteine 1-associated protein 1"/>
    <property type="match status" value="1"/>
</dbReference>
<feature type="region of interest" description="Disordered" evidence="5">
    <location>
        <begin position="181"/>
        <end position="229"/>
    </location>
</feature>
<evidence type="ECO:0000259" key="6">
    <source>
        <dbReference type="PROSITE" id="PS50102"/>
    </source>
</evidence>
<dbReference type="OrthoDB" id="446113at2759"/>
<reference evidence="7" key="1">
    <citation type="submission" date="2013-04" db="EMBL/GenBank/DDBJ databases">
        <authorList>
            <person name="Qu J."/>
            <person name="Murali S.C."/>
            <person name="Bandaranaike D."/>
            <person name="Bellair M."/>
            <person name="Blankenburg K."/>
            <person name="Chao H."/>
            <person name="Dinh H."/>
            <person name="Doddapaneni H."/>
            <person name="Downs B."/>
            <person name="Dugan-Rocha S."/>
            <person name="Elkadiri S."/>
            <person name="Gnanaolivu R.D."/>
            <person name="Hernandez B."/>
            <person name="Javaid M."/>
            <person name="Jayaseelan J.C."/>
            <person name="Lee S."/>
            <person name="Li M."/>
            <person name="Ming W."/>
            <person name="Munidasa M."/>
            <person name="Muniz J."/>
            <person name="Nguyen L."/>
            <person name="Ongeri F."/>
            <person name="Osuji N."/>
            <person name="Pu L.-L."/>
            <person name="Puazo M."/>
            <person name="Qu C."/>
            <person name="Quiroz J."/>
            <person name="Raj R."/>
            <person name="Weissenberger G."/>
            <person name="Xin Y."/>
            <person name="Zou X."/>
            <person name="Han Y."/>
            <person name="Richards S."/>
            <person name="Worley K."/>
            <person name="Muzny D."/>
            <person name="Gibbs R."/>
        </authorList>
    </citation>
    <scope>NUCLEOTIDE SEQUENCE</scope>
    <source>
        <strain evidence="7">Sampled in the wild</strain>
    </source>
</reference>
<dbReference type="PANTHER" id="PTHR37457">
    <property type="entry name" value="TRNA SELENOCYSTEINE 1-ASSOCIATED PROTEIN 1-RELATED"/>
    <property type="match status" value="1"/>
</dbReference>
<dbReference type="InterPro" id="IPR012677">
    <property type="entry name" value="Nucleotide-bd_a/b_plait_sf"/>
</dbReference>
<keyword evidence="8" id="KW-1185">Reference proteome</keyword>
<evidence type="ECO:0000313" key="8">
    <source>
        <dbReference type="Proteomes" id="UP000792457"/>
    </source>
</evidence>
<dbReference type="EMBL" id="KZ309191">
    <property type="protein sequence ID" value="KAG8237600.1"/>
    <property type="molecule type" value="Genomic_DNA"/>
</dbReference>
<comment type="caution">
    <text evidence="7">The sequence shown here is derived from an EMBL/GenBank/DDBJ whole genome shotgun (WGS) entry which is preliminary data.</text>
</comment>
<dbReference type="InterPro" id="IPR000504">
    <property type="entry name" value="RRM_dom"/>
</dbReference>
<gene>
    <name evidence="7" type="ORF">J437_LFUL012399</name>
</gene>
<reference evidence="7" key="2">
    <citation type="submission" date="2017-10" db="EMBL/GenBank/DDBJ databases">
        <title>Ladona fulva Genome sequencing and assembly.</title>
        <authorList>
            <person name="Murali S."/>
            <person name="Richards S."/>
            <person name="Bandaranaike D."/>
            <person name="Bellair M."/>
            <person name="Blankenburg K."/>
            <person name="Chao H."/>
            <person name="Dinh H."/>
            <person name="Doddapaneni H."/>
            <person name="Dugan-Rocha S."/>
            <person name="Elkadiri S."/>
            <person name="Gnanaolivu R."/>
            <person name="Hernandez B."/>
            <person name="Skinner E."/>
            <person name="Javaid M."/>
            <person name="Lee S."/>
            <person name="Li M."/>
            <person name="Ming W."/>
            <person name="Munidasa M."/>
            <person name="Muniz J."/>
            <person name="Nguyen L."/>
            <person name="Hughes D."/>
            <person name="Osuji N."/>
            <person name="Pu L.-L."/>
            <person name="Puazo M."/>
            <person name="Qu C."/>
            <person name="Quiroz J."/>
            <person name="Raj R."/>
            <person name="Weissenberger G."/>
            <person name="Xin Y."/>
            <person name="Zou X."/>
            <person name="Han Y."/>
            <person name="Worley K."/>
            <person name="Muzny D."/>
            <person name="Gibbs R."/>
        </authorList>
    </citation>
    <scope>NUCLEOTIDE SEQUENCE</scope>
    <source>
        <strain evidence="7">Sampled in the wild</strain>
    </source>
</reference>